<proteinExistence type="predicted"/>
<feature type="region of interest" description="Disordered" evidence="1">
    <location>
        <begin position="1"/>
        <end position="177"/>
    </location>
</feature>
<accession>A0AAJ0HPS4</accession>
<comment type="caution">
    <text evidence="2">The sequence shown here is derived from an EMBL/GenBank/DDBJ whole genome shotgun (WGS) entry which is preliminary data.</text>
</comment>
<feature type="compositionally biased region" description="Low complexity" evidence="1">
    <location>
        <begin position="32"/>
        <end position="47"/>
    </location>
</feature>
<dbReference type="EMBL" id="JAUIQD010000002">
    <property type="protein sequence ID" value="KAK3359204.1"/>
    <property type="molecule type" value="Genomic_DNA"/>
</dbReference>
<reference evidence="2" key="2">
    <citation type="submission" date="2023-06" db="EMBL/GenBank/DDBJ databases">
        <authorList>
            <consortium name="Lawrence Berkeley National Laboratory"/>
            <person name="Haridas S."/>
            <person name="Hensen N."/>
            <person name="Bonometti L."/>
            <person name="Westerberg I."/>
            <person name="Brannstrom I.O."/>
            <person name="Guillou S."/>
            <person name="Cros-Aarteil S."/>
            <person name="Calhoun S."/>
            <person name="Kuo A."/>
            <person name="Mondo S."/>
            <person name="Pangilinan J."/>
            <person name="Riley R."/>
            <person name="Labutti K."/>
            <person name="Andreopoulos B."/>
            <person name="Lipzen A."/>
            <person name="Chen C."/>
            <person name="Yanf M."/>
            <person name="Daum C."/>
            <person name="Ng V."/>
            <person name="Clum A."/>
            <person name="Steindorff A."/>
            <person name="Ohm R."/>
            <person name="Martin F."/>
            <person name="Silar P."/>
            <person name="Natvig D."/>
            <person name="Lalanne C."/>
            <person name="Gautier V."/>
            <person name="Ament-Velasquez S.L."/>
            <person name="Kruys A."/>
            <person name="Hutchinson M.I."/>
            <person name="Powell A.J."/>
            <person name="Barry K."/>
            <person name="Miller A.N."/>
            <person name="Grigoriev I.V."/>
            <person name="Debuchy R."/>
            <person name="Gladieux P."/>
            <person name="Thoren M.H."/>
            <person name="Johannesson H."/>
        </authorList>
    </citation>
    <scope>NUCLEOTIDE SEQUENCE</scope>
    <source>
        <strain evidence="2">CBS 955.72</strain>
    </source>
</reference>
<organism evidence="2 3">
    <name type="scientific">Lasiosphaeria hispida</name>
    <dbReference type="NCBI Taxonomy" id="260671"/>
    <lineage>
        <taxon>Eukaryota</taxon>
        <taxon>Fungi</taxon>
        <taxon>Dikarya</taxon>
        <taxon>Ascomycota</taxon>
        <taxon>Pezizomycotina</taxon>
        <taxon>Sordariomycetes</taxon>
        <taxon>Sordariomycetidae</taxon>
        <taxon>Sordariales</taxon>
        <taxon>Lasiosphaeriaceae</taxon>
        <taxon>Lasiosphaeria</taxon>
    </lineage>
</organism>
<feature type="compositionally biased region" description="Acidic residues" evidence="1">
    <location>
        <begin position="94"/>
        <end position="108"/>
    </location>
</feature>
<dbReference type="AlphaFoldDB" id="A0AAJ0HPS4"/>
<gene>
    <name evidence="2" type="ORF">B0T25DRAFT_514786</name>
</gene>
<feature type="compositionally biased region" description="Pro residues" evidence="1">
    <location>
        <begin position="1"/>
        <end position="16"/>
    </location>
</feature>
<feature type="compositionally biased region" description="Acidic residues" evidence="1">
    <location>
        <begin position="119"/>
        <end position="132"/>
    </location>
</feature>
<evidence type="ECO:0000313" key="3">
    <source>
        <dbReference type="Proteomes" id="UP001275084"/>
    </source>
</evidence>
<reference evidence="2" key="1">
    <citation type="journal article" date="2023" name="Mol. Phylogenet. Evol.">
        <title>Genome-scale phylogeny and comparative genomics of the fungal order Sordariales.</title>
        <authorList>
            <person name="Hensen N."/>
            <person name="Bonometti L."/>
            <person name="Westerberg I."/>
            <person name="Brannstrom I.O."/>
            <person name="Guillou S."/>
            <person name="Cros-Aarteil S."/>
            <person name="Calhoun S."/>
            <person name="Haridas S."/>
            <person name="Kuo A."/>
            <person name="Mondo S."/>
            <person name="Pangilinan J."/>
            <person name="Riley R."/>
            <person name="LaButti K."/>
            <person name="Andreopoulos B."/>
            <person name="Lipzen A."/>
            <person name="Chen C."/>
            <person name="Yan M."/>
            <person name="Daum C."/>
            <person name="Ng V."/>
            <person name="Clum A."/>
            <person name="Steindorff A."/>
            <person name="Ohm R.A."/>
            <person name="Martin F."/>
            <person name="Silar P."/>
            <person name="Natvig D.O."/>
            <person name="Lalanne C."/>
            <person name="Gautier V."/>
            <person name="Ament-Velasquez S.L."/>
            <person name="Kruys A."/>
            <person name="Hutchinson M.I."/>
            <person name="Powell A.J."/>
            <person name="Barry K."/>
            <person name="Miller A.N."/>
            <person name="Grigoriev I.V."/>
            <person name="Debuchy R."/>
            <person name="Gladieux P."/>
            <person name="Hiltunen Thoren M."/>
            <person name="Johannesson H."/>
        </authorList>
    </citation>
    <scope>NUCLEOTIDE SEQUENCE</scope>
    <source>
        <strain evidence="2">CBS 955.72</strain>
    </source>
</reference>
<sequence length="177" mass="19903">MIPPPHNGKGNAPPPQQQHQQPQWQLYTEQEYQTPYHPQQSYQQQHFHPQDHQFCPIRLPHHHRQQQAPPKQRLKQPKPVLNPERRAQAAVVDADFDGVDDGNGDEREEGVWEGKGEGYGDEDGGDLDDGDNVEGFHDLGNGVEEYGGEHDGDDVDVDDECDDGLGGEPEEVEDSDD</sequence>
<dbReference type="Proteomes" id="UP001275084">
    <property type="component" value="Unassembled WGS sequence"/>
</dbReference>
<feature type="compositionally biased region" description="Acidic residues" evidence="1">
    <location>
        <begin position="151"/>
        <end position="177"/>
    </location>
</feature>
<feature type="compositionally biased region" description="Basic and acidic residues" evidence="1">
    <location>
        <begin position="109"/>
        <end position="118"/>
    </location>
</feature>
<evidence type="ECO:0000313" key="2">
    <source>
        <dbReference type="EMBL" id="KAK3359204.1"/>
    </source>
</evidence>
<protein>
    <submittedName>
        <fullName evidence="2">Uncharacterized protein</fullName>
    </submittedName>
</protein>
<name>A0AAJ0HPS4_9PEZI</name>
<evidence type="ECO:0000256" key="1">
    <source>
        <dbReference type="SAM" id="MobiDB-lite"/>
    </source>
</evidence>
<keyword evidence="3" id="KW-1185">Reference proteome</keyword>